<evidence type="ECO:0000256" key="6">
    <source>
        <dbReference type="ARBA" id="ARBA00022692"/>
    </source>
</evidence>
<feature type="chain" id="PRO_5039072664" evidence="10">
    <location>
        <begin position="27"/>
        <end position="135"/>
    </location>
</feature>
<name>A0A9D1VSI2_9BACT</name>
<accession>A0A9D1VSI2</accession>
<evidence type="ECO:0000313" key="13">
    <source>
        <dbReference type="Proteomes" id="UP000824246"/>
    </source>
</evidence>
<keyword evidence="5" id="KW-0997">Cell inner membrane</keyword>
<dbReference type="EMBL" id="DXFB01000187">
    <property type="protein sequence ID" value="HIX45993.1"/>
    <property type="molecule type" value="Genomic_DNA"/>
</dbReference>
<evidence type="ECO:0000256" key="3">
    <source>
        <dbReference type="ARBA" id="ARBA00022448"/>
    </source>
</evidence>
<sequence>MKKTIFLLSMLLTAAIVTCTPTKAQAQTDSEKVYNSCQVMPQFPGGEKAMMEFIATNLRYPQQAVKDDVQGMVLVDFVINTEGKATDPKIVRSLSPECDAEVIRVVSLMPAWTPGQQDGKTVNVKYTLPVMFKTK</sequence>
<evidence type="ECO:0000256" key="2">
    <source>
        <dbReference type="ARBA" id="ARBA00006555"/>
    </source>
</evidence>
<organism evidence="12 13">
    <name type="scientific">Candidatus Barnesiella excrementipullorum</name>
    <dbReference type="NCBI Taxonomy" id="2838479"/>
    <lineage>
        <taxon>Bacteria</taxon>
        <taxon>Pseudomonadati</taxon>
        <taxon>Bacteroidota</taxon>
        <taxon>Bacteroidia</taxon>
        <taxon>Bacteroidales</taxon>
        <taxon>Barnesiellaceae</taxon>
        <taxon>Barnesiella</taxon>
    </lineage>
</organism>
<dbReference type="NCBIfam" id="TIGR01352">
    <property type="entry name" value="tonB_Cterm"/>
    <property type="match status" value="1"/>
</dbReference>
<comment type="caution">
    <text evidence="12">The sequence shown here is derived from an EMBL/GenBank/DDBJ whole genome shotgun (WGS) entry which is preliminary data.</text>
</comment>
<dbReference type="InterPro" id="IPR037682">
    <property type="entry name" value="TonB_C"/>
</dbReference>
<reference evidence="12" key="1">
    <citation type="journal article" date="2021" name="PeerJ">
        <title>Extensive microbial diversity within the chicken gut microbiome revealed by metagenomics and culture.</title>
        <authorList>
            <person name="Gilroy R."/>
            <person name="Ravi A."/>
            <person name="Getino M."/>
            <person name="Pursley I."/>
            <person name="Horton D.L."/>
            <person name="Alikhan N.F."/>
            <person name="Baker D."/>
            <person name="Gharbi K."/>
            <person name="Hall N."/>
            <person name="Watson M."/>
            <person name="Adriaenssens E.M."/>
            <person name="Foster-Nyarko E."/>
            <person name="Jarju S."/>
            <person name="Secka A."/>
            <person name="Antonio M."/>
            <person name="Oren A."/>
            <person name="Chaudhuri R.R."/>
            <person name="La Ragione R."/>
            <person name="Hildebrand F."/>
            <person name="Pallen M.J."/>
        </authorList>
    </citation>
    <scope>NUCLEOTIDE SEQUENCE</scope>
    <source>
        <strain evidence="12">ChiHjej12B11-16260</strain>
    </source>
</reference>
<dbReference type="PANTHER" id="PTHR33446">
    <property type="entry name" value="PROTEIN TONB-RELATED"/>
    <property type="match status" value="1"/>
</dbReference>
<protein>
    <submittedName>
        <fullName evidence="12">Energy transducer TonB</fullName>
    </submittedName>
</protein>
<dbReference type="InterPro" id="IPR006260">
    <property type="entry name" value="TonB/TolA_C"/>
</dbReference>
<dbReference type="Pfam" id="PF03544">
    <property type="entry name" value="TonB_C"/>
    <property type="match status" value="1"/>
</dbReference>
<dbReference type="Gene3D" id="3.30.1150.10">
    <property type="match status" value="1"/>
</dbReference>
<dbReference type="PROSITE" id="PS52015">
    <property type="entry name" value="TONB_CTD"/>
    <property type="match status" value="1"/>
</dbReference>
<keyword evidence="7" id="KW-0653">Protein transport</keyword>
<feature type="signal peptide" evidence="10">
    <location>
        <begin position="1"/>
        <end position="26"/>
    </location>
</feature>
<feature type="domain" description="TonB C-terminal" evidence="11">
    <location>
        <begin position="45"/>
        <end position="135"/>
    </location>
</feature>
<evidence type="ECO:0000259" key="11">
    <source>
        <dbReference type="PROSITE" id="PS52015"/>
    </source>
</evidence>
<evidence type="ECO:0000256" key="9">
    <source>
        <dbReference type="ARBA" id="ARBA00023136"/>
    </source>
</evidence>
<evidence type="ECO:0000256" key="7">
    <source>
        <dbReference type="ARBA" id="ARBA00022927"/>
    </source>
</evidence>
<dbReference type="Proteomes" id="UP000824246">
    <property type="component" value="Unassembled WGS sequence"/>
</dbReference>
<dbReference type="GO" id="GO:0031992">
    <property type="term" value="F:energy transducer activity"/>
    <property type="evidence" value="ECO:0007669"/>
    <property type="project" value="TreeGrafter"/>
</dbReference>
<evidence type="ECO:0000256" key="8">
    <source>
        <dbReference type="ARBA" id="ARBA00022989"/>
    </source>
</evidence>
<dbReference type="AlphaFoldDB" id="A0A9D1VSI2"/>
<keyword evidence="4" id="KW-1003">Cell membrane</keyword>
<keyword evidence="9" id="KW-0472">Membrane</keyword>
<dbReference type="FunFam" id="3.30.1150.10:FF:000002">
    <property type="entry name" value="Energy transducer TonB"/>
    <property type="match status" value="1"/>
</dbReference>
<dbReference type="InterPro" id="IPR051045">
    <property type="entry name" value="TonB-dependent_transducer"/>
</dbReference>
<dbReference type="PANTHER" id="PTHR33446:SF2">
    <property type="entry name" value="PROTEIN TONB"/>
    <property type="match status" value="1"/>
</dbReference>
<proteinExistence type="inferred from homology"/>
<comment type="subcellular location">
    <subcellularLocation>
        <location evidence="1">Cell inner membrane</location>
        <topology evidence="1">Single-pass membrane protein</topology>
        <orientation evidence="1">Periplasmic side</orientation>
    </subcellularLocation>
</comment>
<gene>
    <name evidence="12" type="ORF">H9982_07205</name>
</gene>
<keyword evidence="3" id="KW-0813">Transport</keyword>
<dbReference type="SUPFAM" id="SSF74653">
    <property type="entry name" value="TolA/TonB C-terminal domain"/>
    <property type="match status" value="1"/>
</dbReference>
<dbReference type="GO" id="GO:0015031">
    <property type="term" value="P:protein transport"/>
    <property type="evidence" value="ECO:0007669"/>
    <property type="project" value="UniProtKB-KW"/>
</dbReference>
<evidence type="ECO:0000256" key="4">
    <source>
        <dbReference type="ARBA" id="ARBA00022475"/>
    </source>
</evidence>
<evidence type="ECO:0000313" key="12">
    <source>
        <dbReference type="EMBL" id="HIX45993.1"/>
    </source>
</evidence>
<dbReference type="GO" id="GO:0055085">
    <property type="term" value="P:transmembrane transport"/>
    <property type="evidence" value="ECO:0007669"/>
    <property type="project" value="InterPro"/>
</dbReference>
<evidence type="ECO:0000256" key="10">
    <source>
        <dbReference type="SAM" id="SignalP"/>
    </source>
</evidence>
<dbReference type="GO" id="GO:0098797">
    <property type="term" value="C:plasma membrane protein complex"/>
    <property type="evidence" value="ECO:0007669"/>
    <property type="project" value="TreeGrafter"/>
</dbReference>
<keyword evidence="8" id="KW-1133">Transmembrane helix</keyword>
<comment type="similarity">
    <text evidence="2">Belongs to the TonB family.</text>
</comment>
<keyword evidence="6" id="KW-0812">Transmembrane</keyword>
<keyword evidence="10" id="KW-0732">Signal</keyword>
<evidence type="ECO:0000256" key="5">
    <source>
        <dbReference type="ARBA" id="ARBA00022519"/>
    </source>
</evidence>
<evidence type="ECO:0000256" key="1">
    <source>
        <dbReference type="ARBA" id="ARBA00004383"/>
    </source>
</evidence>
<reference evidence="12" key="2">
    <citation type="submission" date="2021-04" db="EMBL/GenBank/DDBJ databases">
        <authorList>
            <person name="Gilroy R."/>
        </authorList>
    </citation>
    <scope>NUCLEOTIDE SEQUENCE</scope>
    <source>
        <strain evidence="12">ChiHjej12B11-16260</strain>
    </source>
</reference>